<accession>A0A382MFG4</accession>
<dbReference type="EMBL" id="UINC01093175">
    <property type="protein sequence ID" value="SVC47380.1"/>
    <property type="molecule type" value="Genomic_DNA"/>
</dbReference>
<gene>
    <name evidence="2" type="ORF">METZ01_LOCUS300234</name>
</gene>
<sequence>MRILFFSLLVIFATGFFVVTDSLADKESPVLGILFLVPNIDMLHSMAAPTDLKNISADSISFLITIPYHSSGELHDDCVDWTKDKARSTIKKYKQAGFTVVAVPGAVKVNPLDYSGGMYNRPDVMQAPPGFPPGGPPEGFPGGPPGGMPGGMPDIAREMTCSLLTAGGEPGSIPGS</sequence>
<evidence type="ECO:0000313" key="2">
    <source>
        <dbReference type="EMBL" id="SVC47380.1"/>
    </source>
</evidence>
<feature type="non-terminal residue" evidence="2">
    <location>
        <position position="176"/>
    </location>
</feature>
<name>A0A382MFG4_9ZZZZ</name>
<organism evidence="2">
    <name type="scientific">marine metagenome</name>
    <dbReference type="NCBI Taxonomy" id="408172"/>
    <lineage>
        <taxon>unclassified sequences</taxon>
        <taxon>metagenomes</taxon>
        <taxon>ecological metagenomes</taxon>
    </lineage>
</organism>
<feature type="region of interest" description="Disordered" evidence="1">
    <location>
        <begin position="129"/>
        <end position="155"/>
    </location>
</feature>
<feature type="compositionally biased region" description="Pro residues" evidence="1">
    <location>
        <begin position="129"/>
        <end position="147"/>
    </location>
</feature>
<protein>
    <submittedName>
        <fullName evidence="2">Uncharacterized protein</fullName>
    </submittedName>
</protein>
<reference evidence="2" key="1">
    <citation type="submission" date="2018-05" db="EMBL/GenBank/DDBJ databases">
        <authorList>
            <person name="Lanie J.A."/>
            <person name="Ng W.-L."/>
            <person name="Kazmierczak K.M."/>
            <person name="Andrzejewski T.M."/>
            <person name="Davidsen T.M."/>
            <person name="Wayne K.J."/>
            <person name="Tettelin H."/>
            <person name="Glass J.I."/>
            <person name="Rusch D."/>
            <person name="Podicherti R."/>
            <person name="Tsui H.-C.T."/>
            <person name="Winkler M.E."/>
        </authorList>
    </citation>
    <scope>NUCLEOTIDE SEQUENCE</scope>
</reference>
<proteinExistence type="predicted"/>
<dbReference type="AlphaFoldDB" id="A0A382MFG4"/>
<evidence type="ECO:0000256" key="1">
    <source>
        <dbReference type="SAM" id="MobiDB-lite"/>
    </source>
</evidence>